<dbReference type="EMBL" id="LC199500">
    <property type="protein sequence ID" value="BBA49221.1"/>
    <property type="molecule type" value="Genomic_DNA"/>
</dbReference>
<reference evidence="2" key="1">
    <citation type="journal article" date="2017" name="Nat. Commun.">
        <title>Complete fusion of a transposon and herpesvirus created the Teratorn mobile element in medaka fish.</title>
        <authorList>
            <person name="Inoue Y."/>
            <person name="Saga T."/>
            <person name="Aikawa T."/>
            <person name="Kumagai M."/>
            <person name="Shimada A."/>
            <person name="Kawaguchi Y."/>
            <person name="Naruse K."/>
            <person name="Morishita S."/>
            <person name="Koga A."/>
            <person name="Takeda H."/>
        </authorList>
    </citation>
    <scope>NUCLEOTIDE SEQUENCE</scope>
</reference>
<organism evidence="2">
    <name type="scientific">Oryzias latipes</name>
    <name type="common">Japanese rice fish</name>
    <name type="synonym">Japanese killifish</name>
    <dbReference type="NCBI Taxonomy" id="8090"/>
    <lineage>
        <taxon>Eukaryota</taxon>
        <taxon>Metazoa</taxon>
        <taxon>Chordata</taxon>
        <taxon>Craniata</taxon>
        <taxon>Vertebrata</taxon>
        <taxon>Euteleostomi</taxon>
        <taxon>Actinopterygii</taxon>
        <taxon>Neopterygii</taxon>
        <taxon>Teleostei</taxon>
        <taxon>Neoteleostei</taxon>
        <taxon>Acanthomorphata</taxon>
        <taxon>Ovalentaria</taxon>
        <taxon>Atherinomorphae</taxon>
        <taxon>Beloniformes</taxon>
        <taxon>Adrianichthyidae</taxon>
        <taxon>Oryziinae</taxon>
        <taxon>Oryzias</taxon>
    </lineage>
</organism>
<name>A0A286P9W0_ORYLA</name>
<protein>
    <submittedName>
        <fullName evidence="2">Uncharacterized protein</fullName>
    </submittedName>
</protein>
<proteinExistence type="predicted"/>
<feature type="region of interest" description="Disordered" evidence="1">
    <location>
        <begin position="349"/>
        <end position="380"/>
    </location>
</feature>
<dbReference type="AlphaFoldDB" id="A0A286P9W0"/>
<feature type="compositionally biased region" description="Basic residues" evidence="1">
    <location>
        <begin position="349"/>
        <end position="364"/>
    </location>
</feature>
<feature type="compositionally biased region" description="Polar residues" evidence="1">
    <location>
        <begin position="368"/>
        <end position="379"/>
    </location>
</feature>
<accession>A0A286P9W0</accession>
<evidence type="ECO:0000256" key="1">
    <source>
        <dbReference type="SAM" id="MobiDB-lite"/>
    </source>
</evidence>
<sequence length="394" mass="43022">MEVTQQTYVSCPALDFGLAATDTKDLRKGLEDQLRLLDLFDSSAGLDRFLLSSSGLFWEYRNRRSEAAGWFADSIRRLNVDTSDVRSLFLGSLNVMDRYVATRDTESELVELLTNSENVRAACFSLSAKMHATCSQIDLDDICVRNRVWANSTVKSQPGPNLTVADASSTGEGILRAEKDVLIALGGAAFPVREEDIVRLLVRFLALKRSKRVAFQEPLSALREPLSELRPTDVEPLAAPISRAVDLLTRAALDIELKTRVSTWQLAAVCSLIGFLDVSGASPDERELGEGGLMALFDSLRPGSLTQSIIREIEASLNSRCLVCGSGDLHLLVARSLLSVSKKTCSKCRKGKARGKTPHARGPKVRGETSTTHHSTNSPRAALLTCHETMMGSQ</sequence>
<gene>
    <name evidence="2" type="primary">ORF62</name>
</gene>
<evidence type="ECO:0000313" key="2">
    <source>
        <dbReference type="EMBL" id="BBA49221.1"/>
    </source>
</evidence>